<accession>A0A833T3H5</accession>
<gene>
    <name evidence="2" type="ORF">GN244_ATG11765</name>
</gene>
<feature type="compositionally biased region" description="Basic and acidic residues" evidence="1">
    <location>
        <begin position="57"/>
        <end position="66"/>
    </location>
</feature>
<evidence type="ECO:0000313" key="3">
    <source>
        <dbReference type="Proteomes" id="UP000602510"/>
    </source>
</evidence>
<keyword evidence="3" id="KW-1185">Reference proteome</keyword>
<comment type="caution">
    <text evidence="2">The sequence shown here is derived from an EMBL/GenBank/DDBJ whole genome shotgun (WGS) entry which is preliminary data.</text>
</comment>
<organism evidence="2 3">
    <name type="scientific">Phytophthora infestans</name>
    <name type="common">Potato late blight agent</name>
    <name type="synonym">Botrytis infestans</name>
    <dbReference type="NCBI Taxonomy" id="4787"/>
    <lineage>
        <taxon>Eukaryota</taxon>
        <taxon>Sar</taxon>
        <taxon>Stramenopiles</taxon>
        <taxon>Oomycota</taxon>
        <taxon>Peronosporomycetes</taxon>
        <taxon>Peronosporales</taxon>
        <taxon>Peronosporaceae</taxon>
        <taxon>Phytophthora</taxon>
    </lineage>
</organism>
<feature type="region of interest" description="Disordered" evidence="1">
    <location>
        <begin position="55"/>
        <end position="76"/>
    </location>
</feature>
<protein>
    <submittedName>
        <fullName evidence="2">Uncharacterized protein</fullName>
    </submittedName>
</protein>
<evidence type="ECO:0000313" key="2">
    <source>
        <dbReference type="EMBL" id="KAF4036194.1"/>
    </source>
</evidence>
<reference evidence="2" key="1">
    <citation type="submission" date="2020-04" db="EMBL/GenBank/DDBJ databases">
        <title>Hybrid Assembly of Korean Phytophthora infestans isolates.</title>
        <authorList>
            <person name="Prokchorchik M."/>
            <person name="Lee Y."/>
            <person name="Seo J."/>
            <person name="Cho J.-H."/>
            <person name="Park Y.-E."/>
            <person name="Jang D.-C."/>
            <person name="Im J.-S."/>
            <person name="Choi J.-G."/>
            <person name="Park H.-J."/>
            <person name="Lee G.-B."/>
            <person name="Lee Y.-G."/>
            <person name="Hong S.-Y."/>
            <person name="Cho K."/>
            <person name="Sohn K.H."/>
        </authorList>
    </citation>
    <scope>NUCLEOTIDE SEQUENCE</scope>
    <source>
        <strain evidence="2">KR_1_A1</strain>
    </source>
</reference>
<evidence type="ECO:0000256" key="1">
    <source>
        <dbReference type="SAM" id="MobiDB-lite"/>
    </source>
</evidence>
<proteinExistence type="predicted"/>
<dbReference type="AlphaFoldDB" id="A0A833T3H5"/>
<dbReference type="Proteomes" id="UP000602510">
    <property type="component" value="Unassembled WGS sequence"/>
</dbReference>
<sequence>MKEGIQEENREEASCILGFCLRAQHLPVSGLCDGLAVACPSCWTVDPYPVAANEVSPDLHMRRRQTELSADDSSDE</sequence>
<dbReference type="EMBL" id="WSZM01000277">
    <property type="protein sequence ID" value="KAF4036194.1"/>
    <property type="molecule type" value="Genomic_DNA"/>
</dbReference>
<name>A0A833T3H5_PHYIN</name>